<organism evidence="11 12">
    <name type="scientific">Salinibacter ruber</name>
    <dbReference type="NCBI Taxonomy" id="146919"/>
    <lineage>
        <taxon>Bacteria</taxon>
        <taxon>Pseudomonadati</taxon>
        <taxon>Rhodothermota</taxon>
        <taxon>Rhodothermia</taxon>
        <taxon>Rhodothermales</taxon>
        <taxon>Salinibacteraceae</taxon>
        <taxon>Salinibacter</taxon>
    </lineage>
</organism>
<dbReference type="FunFam" id="3.40.50.720:FF:000001">
    <property type="entry name" value="Glyceraldehyde-3-phosphate dehydrogenase"/>
    <property type="match status" value="1"/>
</dbReference>
<dbReference type="InterPro" id="IPR020830">
    <property type="entry name" value="GlycerAld_3-P_DH_AS"/>
</dbReference>
<dbReference type="SMART" id="SM00846">
    <property type="entry name" value="Gp_dh_N"/>
    <property type="match status" value="1"/>
</dbReference>
<keyword evidence="6" id="KW-0520">NAD</keyword>
<evidence type="ECO:0000256" key="4">
    <source>
        <dbReference type="PIRSR" id="PIRSR000149-1"/>
    </source>
</evidence>
<evidence type="ECO:0000256" key="9">
    <source>
        <dbReference type="RuleBase" id="RU361160"/>
    </source>
</evidence>
<gene>
    <name evidence="11" type="ORF">GGP71_002764</name>
</gene>
<sequence length="334" mass="35998">MSIKLGINGFGRIGRLCFRALLEREEDEIEIVGINDLTDAETLATLLKYDSVHGQFPGDVHLEDSTLVVDEQEFPVFSEKDPTNLPWGDHDTDVVIESTGVFRTYDKASQHLEAGADQVVISAPAKSEVDAMVVLGVNDEILTGDEKVVSNASCTTNCLAPLVKVLDDAFGVESGLMTTVHAYTASQNIVDGPHGDLRRARTAAESIIPTTTGGAKAVGKVLPHLDGALDGMAMRVPTPDGSVTDLTAVVEQDVTVEDVNEAFYEAANGALDGILAYSDDPIVSRDIIHDPHSCIYDAPWTKVAGSQVKLVGWYDNEWGYANRTVDLVERLMNV</sequence>
<feature type="binding site" evidence="6">
    <location>
        <position position="316"/>
    </location>
    <ligand>
        <name>NAD(+)</name>
        <dbReference type="ChEBI" id="CHEBI:57540"/>
    </ligand>
</feature>
<feature type="binding site" evidence="6">
    <location>
        <position position="36"/>
    </location>
    <ligand>
        <name>NAD(+)</name>
        <dbReference type="ChEBI" id="CHEBI:57540"/>
    </ligand>
</feature>
<evidence type="ECO:0000256" key="7">
    <source>
        <dbReference type="PIRSR" id="PIRSR000149-4"/>
    </source>
</evidence>
<dbReference type="GO" id="GO:0016620">
    <property type="term" value="F:oxidoreductase activity, acting on the aldehyde or oxo group of donors, NAD or NADP as acceptor"/>
    <property type="evidence" value="ECO:0007669"/>
    <property type="project" value="InterPro"/>
</dbReference>
<dbReference type="SUPFAM" id="SSF55347">
    <property type="entry name" value="Glyceraldehyde-3-phosphate dehydrogenase-like, C-terminal domain"/>
    <property type="match status" value="1"/>
</dbReference>
<dbReference type="Pfam" id="PF00044">
    <property type="entry name" value="Gp_dh_N"/>
    <property type="match status" value="1"/>
</dbReference>
<dbReference type="InterPro" id="IPR006424">
    <property type="entry name" value="Glyceraldehyde-3-P_DH_1"/>
</dbReference>
<dbReference type="InterPro" id="IPR036291">
    <property type="entry name" value="NAD(P)-bd_dom_sf"/>
</dbReference>
<evidence type="ECO:0000256" key="8">
    <source>
        <dbReference type="RuleBase" id="RU000397"/>
    </source>
</evidence>
<dbReference type="InterPro" id="IPR020829">
    <property type="entry name" value="GlycerAld_3-P_DH_cat"/>
</dbReference>
<evidence type="ECO:0000256" key="1">
    <source>
        <dbReference type="ARBA" id="ARBA00007406"/>
    </source>
</evidence>
<dbReference type="Pfam" id="PF02800">
    <property type="entry name" value="Gp_dh_C"/>
    <property type="match status" value="1"/>
</dbReference>
<dbReference type="Proteomes" id="UP001155027">
    <property type="component" value="Unassembled WGS sequence"/>
</dbReference>
<evidence type="ECO:0000259" key="10">
    <source>
        <dbReference type="SMART" id="SM00846"/>
    </source>
</evidence>
<comment type="subunit">
    <text evidence="2">Homotetramer.</text>
</comment>
<comment type="caution">
    <text evidence="11">The sequence shown here is derived from an EMBL/GenBank/DDBJ whole genome shotgun (WGS) entry which is preliminary data.</text>
</comment>
<dbReference type="AlphaFoldDB" id="A0A9X2QRL5"/>
<dbReference type="CDD" id="cd18126">
    <property type="entry name" value="GAPDH_I_C"/>
    <property type="match status" value="1"/>
</dbReference>
<accession>A0A9X2QRL5</accession>
<dbReference type="PRINTS" id="PR00078">
    <property type="entry name" value="G3PDHDRGNASE"/>
</dbReference>
<dbReference type="CDD" id="cd05214">
    <property type="entry name" value="GAPDH_I_N"/>
    <property type="match status" value="1"/>
</dbReference>
<dbReference type="Gene3D" id="3.30.360.10">
    <property type="entry name" value="Dihydrodipicolinate Reductase, domain 2"/>
    <property type="match status" value="1"/>
</dbReference>
<feature type="binding site" evidence="6">
    <location>
        <begin position="12"/>
        <end position="13"/>
    </location>
    <ligand>
        <name>NAD(+)</name>
        <dbReference type="ChEBI" id="CHEBI:57540"/>
    </ligand>
</feature>
<dbReference type="NCBIfam" id="TIGR01534">
    <property type="entry name" value="GAPDH-I"/>
    <property type="match status" value="1"/>
</dbReference>
<evidence type="ECO:0000256" key="2">
    <source>
        <dbReference type="ARBA" id="ARBA00011881"/>
    </source>
</evidence>
<feature type="binding site" evidence="6">
    <location>
        <position position="122"/>
    </location>
    <ligand>
        <name>NAD(+)</name>
        <dbReference type="ChEBI" id="CHEBI:57540"/>
    </ligand>
</feature>
<dbReference type="GO" id="GO:0050661">
    <property type="term" value="F:NADP binding"/>
    <property type="evidence" value="ECO:0007669"/>
    <property type="project" value="InterPro"/>
</dbReference>
<feature type="active site" description="Nucleophile" evidence="4">
    <location>
        <position position="154"/>
    </location>
</feature>
<feature type="binding site" evidence="5">
    <location>
        <position position="184"/>
    </location>
    <ligand>
        <name>D-glyceraldehyde 3-phosphate</name>
        <dbReference type="ChEBI" id="CHEBI:59776"/>
    </ligand>
</feature>
<evidence type="ECO:0000256" key="6">
    <source>
        <dbReference type="PIRSR" id="PIRSR000149-3"/>
    </source>
</evidence>
<feature type="binding site" evidence="5">
    <location>
        <begin position="153"/>
        <end position="155"/>
    </location>
    <ligand>
        <name>D-glyceraldehyde 3-phosphate</name>
        <dbReference type="ChEBI" id="CHEBI:59776"/>
    </ligand>
</feature>
<dbReference type="GO" id="GO:0051287">
    <property type="term" value="F:NAD binding"/>
    <property type="evidence" value="ECO:0007669"/>
    <property type="project" value="InterPro"/>
</dbReference>
<evidence type="ECO:0000313" key="11">
    <source>
        <dbReference type="EMBL" id="MCS3678822.1"/>
    </source>
</evidence>
<keyword evidence="6" id="KW-0547">Nucleotide-binding</keyword>
<dbReference type="PROSITE" id="PS00071">
    <property type="entry name" value="GAPDH"/>
    <property type="match status" value="1"/>
</dbReference>
<evidence type="ECO:0000256" key="3">
    <source>
        <dbReference type="ARBA" id="ARBA00023002"/>
    </source>
</evidence>
<dbReference type="SUPFAM" id="SSF51735">
    <property type="entry name" value="NAD(P)-binding Rossmann-fold domains"/>
    <property type="match status" value="1"/>
</dbReference>
<reference evidence="11" key="1">
    <citation type="submission" date="2022-08" db="EMBL/GenBank/DDBJ databases">
        <title>Genomic Encyclopedia of Type Strains, Phase V (KMG-V): Genome sequencing to study the core and pangenomes of soil and plant-associated prokaryotes.</title>
        <authorList>
            <person name="Whitman W."/>
        </authorList>
    </citation>
    <scope>NUCLEOTIDE SEQUENCE</scope>
    <source>
        <strain evidence="11">0</strain>
    </source>
</reference>
<feature type="domain" description="Glyceraldehyde 3-phosphate dehydrogenase NAD(P) binding" evidence="10">
    <location>
        <begin position="3"/>
        <end position="154"/>
    </location>
</feature>
<name>A0A9X2QRL5_9BACT</name>
<proteinExistence type="inferred from homology"/>
<dbReference type="Gene3D" id="3.40.50.720">
    <property type="entry name" value="NAD(P)-binding Rossmann-like Domain"/>
    <property type="match status" value="1"/>
</dbReference>
<dbReference type="EMBL" id="JANUAU010000010">
    <property type="protein sequence ID" value="MCS3678822.1"/>
    <property type="molecule type" value="Genomic_DNA"/>
</dbReference>
<keyword evidence="3 9" id="KW-0560">Oxidoreductase</keyword>
<dbReference type="InterPro" id="IPR020828">
    <property type="entry name" value="GlycerAld_3-P_DH_NAD(P)-bd"/>
</dbReference>
<evidence type="ECO:0000313" key="12">
    <source>
        <dbReference type="Proteomes" id="UP001155027"/>
    </source>
</evidence>
<feature type="binding site" evidence="5">
    <location>
        <position position="235"/>
    </location>
    <ligand>
        <name>D-glyceraldehyde 3-phosphate</name>
        <dbReference type="ChEBI" id="CHEBI:59776"/>
    </ligand>
</feature>
<protein>
    <recommendedName>
        <fullName evidence="9">Glyceraldehyde-3-phosphate dehydrogenase</fullName>
        <ecNumber evidence="9">1.2.1.-</ecNumber>
    </recommendedName>
</protein>
<dbReference type="PANTHER" id="PTHR43148">
    <property type="entry name" value="GLYCERALDEHYDE-3-PHOSPHATE DEHYDROGENASE 2"/>
    <property type="match status" value="1"/>
</dbReference>
<dbReference type="EC" id="1.2.1.-" evidence="9"/>
<feature type="site" description="Activates thiol group during catalysis" evidence="7">
    <location>
        <position position="181"/>
    </location>
</feature>
<dbReference type="PIRSF" id="PIRSF000149">
    <property type="entry name" value="GAP_DH"/>
    <property type="match status" value="1"/>
</dbReference>
<dbReference type="FunFam" id="3.30.360.10:FF:000002">
    <property type="entry name" value="Glyceraldehyde-3-phosphate dehydrogenase"/>
    <property type="match status" value="1"/>
</dbReference>
<dbReference type="GO" id="GO:0006006">
    <property type="term" value="P:glucose metabolic process"/>
    <property type="evidence" value="ECO:0007669"/>
    <property type="project" value="InterPro"/>
</dbReference>
<dbReference type="RefSeq" id="WP_259056969.1">
    <property type="nucleotide sequence ID" value="NZ_JANTZA010000006.1"/>
</dbReference>
<dbReference type="InterPro" id="IPR020831">
    <property type="entry name" value="GlycerAld/Erythrose_P_DH"/>
</dbReference>
<comment type="similarity">
    <text evidence="1 8">Belongs to the glyceraldehyde-3-phosphate dehydrogenase family.</text>
</comment>
<feature type="binding site" evidence="5">
    <location>
        <begin position="212"/>
        <end position="213"/>
    </location>
    <ligand>
        <name>D-glyceraldehyde 3-phosphate</name>
        <dbReference type="ChEBI" id="CHEBI:59776"/>
    </ligand>
</feature>
<evidence type="ECO:0000256" key="5">
    <source>
        <dbReference type="PIRSR" id="PIRSR000149-2"/>
    </source>
</evidence>